<dbReference type="GO" id="GO:0005886">
    <property type="term" value="C:plasma membrane"/>
    <property type="evidence" value="ECO:0007669"/>
    <property type="project" value="TreeGrafter"/>
</dbReference>
<evidence type="ECO:0000256" key="4">
    <source>
        <dbReference type="ARBA" id="ARBA00023136"/>
    </source>
</evidence>
<feature type="transmembrane region" description="Helical" evidence="5">
    <location>
        <begin position="39"/>
        <end position="65"/>
    </location>
</feature>
<feature type="transmembrane region" description="Helical" evidence="5">
    <location>
        <begin position="7"/>
        <end position="33"/>
    </location>
</feature>
<accession>A0A1H0L322</accession>
<dbReference type="SUPFAM" id="SSF141322">
    <property type="entry name" value="NfeD domain-like"/>
    <property type="match status" value="1"/>
</dbReference>
<keyword evidence="7" id="KW-0378">Hydrolase</keyword>
<keyword evidence="2 5" id="KW-0812">Transmembrane</keyword>
<evidence type="ECO:0000259" key="6">
    <source>
        <dbReference type="Pfam" id="PF01957"/>
    </source>
</evidence>
<evidence type="ECO:0000256" key="3">
    <source>
        <dbReference type="ARBA" id="ARBA00022989"/>
    </source>
</evidence>
<feature type="domain" description="NfeD-like C-terminal" evidence="6">
    <location>
        <begin position="95"/>
        <end position="150"/>
    </location>
</feature>
<reference evidence="7 8" key="1">
    <citation type="submission" date="2016-10" db="EMBL/GenBank/DDBJ databases">
        <authorList>
            <person name="de Groot N.N."/>
        </authorList>
    </citation>
    <scope>NUCLEOTIDE SEQUENCE [LARGE SCALE GENOMIC DNA]</scope>
    <source>
        <strain evidence="7 8">DSM 12130</strain>
    </source>
</reference>
<evidence type="ECO:0000256" key="5">
    <source>
        <dbReference type="SAM" id="Phobius"/>
    </source>
</evidence>
<evidence type="ECO:0000313" key="8">
    <source>
        <dbReference type="Proteomes" id="UP000199073"/>
    </source>
</evidence>
<dbReference type="PANTHER" id="PTHR33507:SF3">
    <property type="entry name" value="INNER MEMBRANE PROTEIN YBBJ"/>
    <property type="match status" value="1"/>
</dbReference>
<gene>
    <name evidence="7" type="ORF">SAMN05660330_00650</name>
</gene>
<organism evidence="7 8">
    <name type="scientific">Desulforhopalus singaporensis</name>
    <dbReference type="NCBI Taxonomy" id="91360"/>
    <lineage>
        <taxon>Bacteria</taxon>
        <taxon>Pseudomonadati</taxon>
        <taxon>Thermodesulfobacteriota</taxon>
        <taxon>Desulfobulbia</taxon>
        <taxon>Desulfobulbales</taxon>
        <taxon>Desulfocapsaceae</taxon>
        <taxon>Desulforhopalus</taxon>
    </lineage>
</organism>
<keyword evidence="4 5" id="KW-0472">Membrane</keyword>
<dbReference type="Pfam" id="PF01957">
    <property type="entry name" value="NfeD"/>
    <property type="match status" value="1"/>
</dbReference>
<evidence type="ECO:0000313" key="7">
    <source>
        <dbReference type="EMBL" id="SDO62619.1"/>
    </source>
</evidence>
<dbReference type="PANTHER" id="PTHR33507">
    <property type="entry name" value="INNER MEMBRANE PROTEIN YBBJ"/>
    <property type="match status" value="1"/>
</dbReference>
<dbReference type="InterPro" id="IPR012340">
    <property type="entry name" value="NA-bd_OB-fold"/>
</dbReference>
<keyword evidence="7" id="KW-0645">Protease</keyword>
<dbReference type="RefSeq" id="WP_176761062.1">
    <property type="nucleotide sequence ID" value="NZ_FNJI01000004.1"/>
</dbReference>
<evidence type="ECO:0000256" key="1">
    <source>
        <dbReference type="ARBA" id="ARBA00004141"/>
    </source>
</evidence>
<dbReference type="STRING" id="91360.SAMN05660330_00650"/>
<comment type="subcellular location">
    <subcellularLocation>
        <location evidence="1">Membrane</location>
        <topology evidence="1">Multi-pass membrane protein</topology>
    </subcellularLocation>
</comment>
<dbReference type="InterPro" id="IPR052165">
    <property type="entry name" value="Membrane_assoc_protease"/>
</dbReference>
<dbReference type="GO" id="GO:0008233">
    <property type="term" value="F:peptidase activity"/>
    <property type="evidence" value="ECO:0007669"/>
    <property type="project" value="UniProtKB-KW"/>
</dbReference>
<dbReference type="EMBL" id="FNJI01000004">
    <property type="protein sequence ID" value="SDO62619.1"/>
    <property type="molecule type" value="Genomic_DNA"/>
</dbReference>
<keyword evidence="8" id="KW-1185">Reference proteome</keyword>
<dbReference type="GO" id="GO:0006508">
    <property type="term" value="P:proteolysis"/>
    <property type="evidence" value="ECO:0007669"/>
    <property type="project" value="UniProtKB-KW"/>
</dbReference>
<dbReference type="InterPro" id="IPR002810">
    <property type="entry name" value="NfeD-like_C"/>
</dbReference>
<dbReference type="Proteomes" id="UP000199073">
    <property type="component" value="Unassembled WGS sequence"/>
</dbReference>
<protein>
    <submittedName>
        <fullName evidence="7">Membrane protein implicated in regulation of membrane protease activity</fullName>
    </submittedName>
</protein>
<keyword evidence="3 5" id="KW-1133">Transmembrane helix</keyword>
<dbReference type="AlphaFoldDB" id="A0A1H0L322"/>
<sequence>MNDPALYWFIIGVMLGFMGLVLPGFVLLVFGFGAVVTSAVAWFTSVPIAGQLGLFIVSSVLGLLVMDNFIKKRFPGDSGADAAVEDEQEQVVLQAVPGDRGVVSAAIDPPEEGRIKYSGICWRATADEFIEEGEIISVVYQKDLVVHVEKI</sequence>
<name>A0A1H0L322_9BACT</name>
<dbReference type="Gene3D" id="2.40.50.140">
    <property type="entry name" value="Nucleic acid-binding proteins"/>
    <property type="match status" value="1"/>
</dbReference>
<proteinExistence type="predicted"/>
<evidence type="ECO:0000256" key="2">
    <source>
        <dbReference type="ARBA" id="ARBA00022692"/>
    </source>
</evidence>